<proteinExistence type="predicted"/>
<dbReference type="RefSeq" id="WP_282539613.1">
    <property type="nucleotide sequence ID" value="NZ_JASCIS010000062.1"/>
</dbReference>
<evidence type="ECO:0000313" key="1">
    <source>
        <dbReference type="EMBL" id="MDI3423781.1"/>
    </source>
</evidence>
<reference evidence="1 2" key="1">
    <citation type="submission" date="2023-05" db="EMBL/GenBank/DDBJ databases">
        <title>Draft genome sequence of Streptomyces sp. B-S-A12 isolated from a cave soil in Thailand.</title>
        <authorList>
            <person name="Chamroensaksri N."/>
            <person name="Muangham S."/>
        </authorList>
    </citation>
    <scope>NUCLEOTIDE SEQUENCE [LARGE SCALE GENOMIC DNA]</scope>
    <source>
        <strain evidence="1 2">B-S-A12</strain>
    </source>
</reference>
<dbReference type="EMBL" id="JASCIS010000062">
    <property type="protein sequence ID" value="MDI3423781.1"/>
    <property type="molecule type" value="Genomic_DNA"/>
</dbReference>
<keyword evidence="2" id="KW-1185">Reference proteome</keyword>
<evidence type="ECO:0000313" key="2">
    <source>
        <dbReference type="Proteomes" id="UP001237105"/>
    </source>
</evidence>
<organism evidence="1 2">
    <name type="scientific">Streptomyces luteolus</name>
    <dbReference type="NCBI Taxonomy" id="3043615"/>
    <lineage>
        <taxon>Bacteria</taxon>
        <taxon>Bacillati</taxon>
        <taxon>Actinomycetota</taxon>
        <taxon>Actinomycetes</taxon>
        <taxon>Kitasatosporales</taxon>
        <taxon>Streptomycetaceae</taxon>
        <taxon>Streptomyces</taxon>
    </lineage>
</organism>
<gene>
    <name evidence="1" type="ORF">QIT00_35440</name>
</gene>
<sequence length="203" mass="20967">MPGPGLVRAAADAGLDFWAVTDPRLGPPEPLVKAGIPHQRLVSADFGEVSALRTLLTALARQHDVRHVLSLAGDSGSALAAGAATTARAVHRALFPEREAAASRLPDPSALRRLIGRSGAPVDGPGPVFGVRTLTVDGMHLVADITAAGPAARPPTESQRSVIRQAVRDLLDLVGYESGAARTDVLLTARGARVVASRELGHG</sequence>
<protein>
    <submittedName>
        <fullName evidence="1">Uncharacterized protein</fullName>
    </submittedName>
</protein>
<name>A0ABT6T841_9ACTN</name>
<dbReference type="Proteomes" id="UP001237105">
    <property type="component" value="Unassembled WGS sequence"/>
</dbReference>
<comment type="caution">
    <text evidence="1">The sequence shown here is derived from an EMBL/GenBank/DDBJ whole genome shotgun (WGS) entry which is preliminary data.</text>
</comment>
<accession>A0ABT6T841</accession>